<dbReference type="InterPro" id="IPR027410">
    <property type="entry name" value="TCP-1-like_intermed_sf"/>
</dbReference>
<dbReference type="GO" id="GO:0005524">
    <property type="term" value="F:ATP binding"/>
    <property type="evidence" value="ECO:0007669"/>
    <property type="project" value="UniProtKB-KW"/>
</dbReference>
<evidence type="ECO:0000256" key="1">
    <source>
        <dbReference type="ARBA" id="ARBA00004496"/>
    </source>
</evidence>
<evidence type="ECO:0000256" key="11">
    <source>
        <dbReference type="RuleBase" id="RU004187"/>
    </source>
</evidence>
<keyword evidence="5 11" id="KW-0547">Nucleotide-binding</keyword>
<dbReference type="SUPFAM" id="SSF48592">
    <property type="entry name" value="GroEL equatorial domain-like"/>
    <property type="match status" value="1"/>
</dbReference>
<dbReference type="EMBL" id="OU898279">
    <property type="protein sequence ID" value="CAG9832937.1"/>
    <property type="molecule type" value="Genomic_DNA"/>
</dbReference>
<dbReference type="InterPro" id="IPR017998">
    <property type="entry name" value="Chaperone_TCP-1"/>
</dbReference>
<keyword evidence="6 11" id="KW-0067">ATP-binding</keyword>
<gene>
    <name evidence="12" type="ORF">DIABBA_LOCUS6375</name>
</gene>
<keyword evidence="13" id="KW-1185">Reference proteome</keyword>
<dbReference type="CDD" id="cd03341">
    <property type="entry name" value="TCP1_theta"/>
    <property type="match status" value="1"/>
</dbReference>
<dbReference type="GO" id="GO:0140662">
    <property type="term" value="F:ATP-dependent protein folding chaperone"/>
    <property type="evidence" value="ECO:0007669"/>
    <property type="project" value="InterPro"/>
</dbReference>
<dbReference type="SUPFAM" id="SSF52029">
    <property type="entry name" value="GroEL apical domain-like"/>
    <property type="match status" value="1"/>
</dbReference>
<evidence type="ECO:0000256" key="8">
    <source>
        <dbReference type="ARBA" id="ARBA00029602"/>
    </source>
</evidence>
<dbReference type="AlphaFoldDB" id="A0A9N9X9N9"/>
<dbReference type="NCBIfam" id="TIGR02346">
    <property type="entry name" value="chap_CCT_theta"/>
    <property type="match status" value="1"/>
</dbReference>
<dbReference type="InterPro" id="IPR027413">
    <property type="entry name" value="GROEL-like_equatorial_sf"/>
</dbReference>
<protein>
    <recommendedName>
        <fullName evidence="3">T-complex protein 1 subunit theta</fullName>
    </recommendedName>
    <alternativeName>
        <fullName evidence="8">CCT-theta</fullName>
    </alternativeName>
</protein>
<dbReference type="GO" id="GO:0051082">
    <property type="term" value="F:unfolded protein binding"/>
    <property type="evidence" value="ECO:0007669"/>
    <property type="project" value="InterPro"/>
</dbReference>
<dbReference type="InterPro" id="IPR002423">
    <property type="entry name" value="Cpn60/GroEL/TCP-1"/>
</dbReference>
<dbReference type="Pfam" id="PF00118">
    <property type="entry name" value="Cpn60_TCP1"/>
    <property type="match status" value="1"/>
</dbReference>
<evidence type="ECO:0000256" key="5">
    <source>
        <dbReference type="ARBA" id="ARBA00022741"/>
    </source>
</evidence>
<evidence type="ECO:0000256" key="4">
    <source>
        <dbReference type="ARBA" id="ARBA00022490"/>
    </source>
</evidence>
<evidence type="ECO:0000256" key="9">
    <source>
        <dbReference type="ARBA" id="ARBA00058723"/>
    </source>
</evidence>
<evidence type="ECO:0000256" key="3">
    <source>
        <dbReference type="ARBA" id="ARBA00016981"/>
    </source>
</evidence>
<dbReference type="InterPro" id="IPR002194">
    <property type="entry name" value="Chaperonin_TCP-1_CS"/>
</dbReference>
<dbReference type="FunFam" id="3.50.7.10:FF:000008">
    <property type="entry name" value="T-complex protein 1 subunit theta"/>
    <property type="match status" value="1"/>
</dbReference>
<dbReference type="Gene3D" id="1.10.560.10">
    <property type="entry name" value="GroEL-like equatorial domain"/>
    <property type="match status" value="1"/>
</dbReference>
<accession>A0A9N9X9N9</accession>
<dbReference type="Gene3D" id="3.50.7.10">
    <property type="entry name" value="GroEL"/>
    <property type="match status" value="1"/>
</dbReference>
<dbReference type="Proteomes" id="UP001153709">
    <property type="component" value="Chromosome 4"/>
</dbReference>
<dbReference type="PROSITE" id="PS00995">
    <property type="entry name" value="TCP1_3"/>
    <property type="match status" value="1"/>
</dbReference>
<sequence length="544" mass="59392">MALHVPKAPGFAQMLKEGARHYSGLEEAVIRNIIACKEFAQSVKTAYGPNGMNKMVINHIEKQFVTSDAATIMRELDIEHPAAKLMILGSQMQDAEVGDGTNFVIILAGALLEHAEELIRLGVTPTEIAEGFEKALDKCLELLPNLICYTIKDFRNIEEVTKGIQTSIQSKQYGNEEFLAKLIAEACVSILPEETTFNVDNVRICKVLGSGLHNSQVVQGMVFKRQVEGEITKAEKAKIAVFSCAVDIMQTETKGTVLIKTADELMNFSRGEENLLELQIKCIADAGAKVVVAGAKFGDMALHYLHKYGIMVVRLNSKFDLRRLCKTVGATCLPRLTAPTSQELGYADIVCVEELGDTPIVSFRLEGKESRISTIVIRGATDNYMDDIERAIDDGVNTFKGISRDGRFVPGAGAVEAELAVQLTKYADTLPGLEQYAVRKFASALESFPKTLADNSGHKSTAVLEKILEAHQNGQKNVGVDIEAESAVCDALEKNILDLYQCKYWGLKYAVGAAATILRVDQIIMAKRAGGPKVRQPKGSDDES</sequence>
<dbReference type="GO" id="GO:0005737">
    <property type="term" value="C:cytoplasm"/>
    <property type="evidence" value="ECO:0007669"/>
    <property type="project" value="UniProtKB-SubCell"/>
</dbReference>
<evidence type="ECO:0000256" key="6">
    <source>
        <dbReference type="ARBA" id="ARBA00022840"/>
    </source>
</evidence>
<dbReference type="GO" id="GO:0016887">
    <property type="term" value="F:ATP hydrolysis activity"/>
    <property type="evidence" value="ECO:0007669"/>
    <property type="project" value="InterPro"/>
</dbReference>
<proteinExistence type="inferred from homology"/>
<evidence type="ECO:0000256" key="7">
    <source>
        <dbReference type="ARBA" id="ARBA00023186"/>
    </source>
</evidence>
<comment type="subunit">
    <text evidence="10">Heterooligomeric complex.</text>
</comment>
<dbReference type="PANTHER" id="PTHR11353">
    <property type="entry name" value="CHAPERONIN"/>
    <property type="match status" value="1"/>
</dbReference>
<name>A0A9N9X9N9_DIABA</name>
<dbReference type="PROSITE" id="PS00750">
    <property type="entry name" value="TCP1_1"/>
    <property type="match status" value="1"/>
</dbReference>
<evidence type="ECO:0000256" key="2">
    <source>
        <dbReference type="ARBA" id="ARBA00008020"/>
    </source>
</evidence>
<keyword evidence="4" id="KW-0963">Cytoplasm</keyword>
<comment type="similarity">
    <text evidence="2 11">Belongs to the TCP-1 chaperonin family.</text>
</comment>
<comment type="subcellular location">
    <subcellularLocation>
        <location evidence="1">Cytoplasm</location>
    </subcellularLocation>
</comment>
<reference evidence="12" key="1">
    <citation type="submission" date="2022-01" db="EMBL/GenBank/DDBJ databases">
        <authorList>
            <person name="King R."/>
        </authorList>
    </citation>
    <scope>NUCLEOTIDE SEQUENCE</scope>
</reference>
<dbReference type="Gene3D" id="3.30.260.10">
    <property type="entry name" value="TCP-1-like chaperonin intermediate domain"/>
    <property type="match status" value="1"/>
</dbReference>
<dbReference type="PRINTS" id="PR00304">
    <property type="entry name" value="TCOMPLEXTCP1"/>
</dbReference>
<dbReference type="InterPro" id="IPR012721">
    <property type="entry name" value="Chap_CCT_theta"/>
</dbReference>
<keyword evidence="7 11" id="KW-0143">Chaperone</keyword>
<evidence type="ECO:0000256" key="10">
    <source>
        <dbReference type="ARBA" id="ARBA00064252"/>
    </source>
</evidence>
<dbReference type="SUPFAM" id="SSF54849">
    <property type="entry name" value="GroEL-intermediate domain like"/>
    <property type="match status" value="1"/>
</dbReference>
<dbReference type="InterPro" id="IPR027409">
    <property type="entry name" value="GroEL-like_apical_dom_sf"/>
</dbReference>
<evidence type="ECO:0000313" key="12">
    <source>
        <dbReference type="EMBL" id="CAG9832937.1"/>
    </source>
</evidence>
<comment type="function">
    <text evidence="9">Molecular chaperone; assists the folding of proteins upon ATP hydrolysis. Known to play a role, in vitro, in the folding of actin and tubulin. Required for correct subcellular localization of pgl-1.</text>
</comment>
<evidence type="ECO:0000313" key="13">
    <source>
        <dbReference type="Proteomes" id="UP001153709"/>
    </source>
</evidence>
<dbReference type="OrthoDB" id="1748577at2759"/>
<organism evidence="12 13">
    <name type="scientific">Diabrotica balteata</name>
    <name type="common">Banded cucumber beetle</name>
    <dbReference type="NCBI Taxonomy" id="107213"/>
    <lineage>
        <taxon>Eukaryota</taxon>
        <taxon>Metazoa</taxon>
        <taxon>Ecdysozoa</taxon>
        <taxon>Arthropoda</taxon>
        <taxon>Hexapoda</taxon>
        <taxon>Insecta</taxon>
        <taxon>Pterygota</taxon>
        <taxon>Neoptera</taxon>
        <taxon>Endopterygota</taxon>
        <taxon>Coleoptera</taxon>
        <taxon>Polyphaga</taxon>
        <taxon>Cucujiformia</taxon>
        <taxon>Chrysomeloidea</taxon>
        <taxon>Chrysomelidae</taxon>
        <taxon>Galerucinae</taxon>
        <taxon>Diabroticina</taxon>
        <taxon>Diabroticites</taxon>
        <taxon>Diabrotica</taxon>
    </lineage>
</organism>